<dbReference type="InterPro" id="IPR058922">
    <property type="entry name" value="WHD_DRP"/>
</dbReference>
<evidence type="ECO:0000259" key="7">
    <source>
        <dbReference type="Pfam" id="PF25019"/>
    </source>
</evidence>
<dbReference type="Gene3D" id="1.10.10.10">
    <property type="entry name" value="Winged helix-like DNA-binding domain superfamily/Winged helix DNA-binding domain"/>
    <property type="match status" value="1"/>
</dbReference>
<dbReference type="EMBL" id="JABTTQ020000007">
    <property type="protein sequence ID" value="KAK6151379.1"/>
    <property type="molecule type" value="Genomic_DNA"/>
</dbReference>
<dbReference type="PANTHER" id="PTHR23155:SF1226">
    <property type="entry name" value="OS05G0492600 PROTEIN"/>
    <property type="match status" value="1"/>
</dbReference>
<accession>A0ABR0WYL4</accession>
<dbReference type="InterPro" id="IPR042197">
    <property type="entry name" value="Apaf_helical"/>
</dbReference>
<keyword evidence="5" id="KW-0067">ATP-binding</keyword>
<evidence type="ECO:0008006" key="10">
    <source>
        <dbReference type="Google" id="ProtNLM"/>
    </source>
</evidence>
<evidence type="ECO:0000256" key="1">
    <source>
        <dbReference type="ARBA" id="ARBA00008894"/>
    </source>
</evidence>
<comment type="caution">
    <text evidence="8">The sequence shown here is derived from an EMBL/GenBank/DDBJ whole genome shotgun (WGS) entry which is preliminary data.</text>
</comment>
<keyword evidence="4" id="KW-0611">Plant defense</keyword>
<evidence type="ECO:0000256" key="2">
    <source>
        <dbReference type="ARBA" id="ARBA00022614"/>
    </source>
</evidence>
<dbReference type="InterPro" id="IPR036388">
    <property type="entry name" value="WH-like_DNA-bd_sf"/>
</dbReference>
<evidence type="ECO:0000313" key="8">
    <source>
        <dbReference type="EMBL" id="KAK6151379.1"/>
    </source>
</evidence>
<protein>
    <recommendedName>
        <fullName evidence="10">NB-ARC domain-containing protein</fullName>
    </recommendedName>
</protein>
<evidence type="ECO:0000313" key="9">
    <source>
        <dbReference type="Proteomes" id="UP001318860"/>
    </source>
</evidence>
<comment type="similarity">
    <text evidence="1">Belongs to the disease resistance NB-LRR family.</text>
</comment>
<keyword evidence="3" id="KW-0547">Nucleotide-binding</keyword>
<evidence type="ECO:0000256" key="4">
    <source>
        <dbReference type="ARBA" id="ARBA00022821"/>
    </source>
</evidence>
<dbReference type="SUPFAM" id="SSF52058">
    <property type="entry name" value="L domain-like"/>
    <property type="match status" value="1"/>
</dbReference>
<dbReference type="Gene3D" id="3.80.10.10">
    <property type="entry name" value="Ribonuclease Inhibitor"/>
    <property type="match status" value="1"/>
</dbReference>
<dbReference type="SUPFAM" id="SSF52540">
    <property type="entry name" value="P-loop containing nucleoside triphosphate hydrolases"/>
    <property type="match status" value="1"/>
</dbReference>
<dbReference type="Pfam" id="PF25019">
    <property type="entry name" value="LRR_R13L1-DRL21"/>
    <property type="match status" value="1"/>
</dbReference>
<feature type="domain" description="R13L1/DRL21-like LRR repeat region" evidence="7">
    <location>
        <begin position="339"/>
        <end position="471"/>
    </location>
</feature>
<organism evidence="8 9">
    <name type="scientific">Rehmannia glutinosa</name>
    <name type="common">Chinese foxglove</name>
    <dbReference type="NCBI Taxonomy" id="99300"/>
    <lineage>
        <taxon>Eukaryota</taxon>
        <taxon>Viridiplantae</taxon>
        <taxon>Streptophyta</taxon>
        <taxon>Embryophyta</taxon>
        <taxon>Tracheophyta</taxon>
        <taxon>Spermatophyta</taxon>
        <taxon>Magnoliopsida</taxon>
        <taxon>eudicotyledons</taxon>
        <taxon>Gunneridae</taxon>
        <taxon>Pentapetalae</taxon>
        <taxon>asterids</taxon>
        <taxon>lamiids</taxon>
        <taxon>Lamiales</taxon>
        <taxon>Orobanchaceae</taxon>
        <taxon>Rehmannieae</taxon>
        <taxon>Rehmannia</taxon>
    </lineage>
</organism>
<evidence type="ECO:0000256" key="5">
    <source>
        <dbReference type="ARBA" id="ARBA00022840"/>
    </source>
</evidence>
<dbReference type="InterPro" id="IPR056789">
    <property type="entry name" value="LRR_R13L1-DRL21"/>
</dbReference>
<dbReference type="PANTHER" id="PTHR23155">
    <property type="entry name" value="DISEASE RESISTANCE PROTEIN RP"/>
    <property type="match status" value="1"/>
</dbReference>
<dbReference type="InterPro" id="IPR032675">
    <property type="entry name" value="LRR_dom_sf"/>
</dbReference>
<keyword evidence="2" id="KW-0433">Leucine-rich repeat</keyword>
<feature type="domain" description="Disease resistance protein winged helix" evidence="6">
    <location>
        <begin position="82"/>
        <end position="151"/>
    </location>
</feature>
<evidence type="ECO:0000259" key="6">
    <source>
        <dbReference type="Pfam" id="PF23559"/>
    </source>
</evidence>
<dbReference type="InterPro" id="IPR001611">
    <property type="entry name" value="Leu-rich_rpt"/>
</dbReference>
<proteinExistence type="inferred from homology"/>
<dbReference type="InterPro" id="IPR044974">
    <property type="entry name" value="Disease_R_plants"/>
</dbReference>
<dbReference type="Pfam" id="PF23559">
    <property type="entry name" value="WHD_DRP"/>
    <property type="match status" value="1"/>
</dbReference>
<reference evidence="8 9" key="1">
    <citation type="journal article" date="2021" name="Comput. Struct. Biotechnol. J.">
        <title>De novo genome assembly of the potent medicinal plant Rehmannia glutinosa using nanopore technology.</title>
        <authorList>
            <person name="Ma L."/>
            <person name="Dong C."/>
            <person name="Song C."/>
            <person name="Wang X."/>
            <person name="Zheng X."/>
            <person name="Niu Y."/>
            <person name="Chen S."/>
            <person name="Feng W."/>
        </authorList>
    </citation>
    <scope>NUCLEOTIDE SEQUENCE [LARGE SCALE GENOMIC DNA]</scope>
    <source>
        <strain evidence="8">DH-2019</strain>
    </source>
</reference>
<evidence type="ECO:0000256" key="3">
    <source>
        <dbReference type="ARBA" id="ARBA00022741"/>
    </source>
</evidence>
<name>A0ABR0WYL4_REHGL</name>
<gene>
    <name evidence="8" type="ORF">DH2020_014014</name>
</gene>
<dbReference type="InterPro" id="IPR027417">
    <property type="entry name" value="P-loop_NTPase"/>
</dbReference>
<dbReference type="Gene3D" id="1.10.8.430">
    <property type="entry name" value="Helical domain of apoptotic protease-activating factors"/>
    <property type="match status" value="1"/>
</dbReference>
<keyword evidence="9" id="KW-1185">Reference proteome</keyword>
<sequence>MDASTNFEEIGVQIARKCKGLPLVAMALGSVLHRKCTQEEWRSVLENELWDLPSDRNVFLTLMLSYMHLPAHLQKCFAYCSIFPQNYEFEVDKLVLLWMAEGFIQPVGSQRLEDLGSEYFNDLYLRSFFKQCKSTSNKTKYKMHDIIHDMARLVSKDVRFHAKYTMPNCYPLFGNACHLSLLHLGVQPLELKASQKNERLRTFLVMSNSAAPNGGEVDPQLFLNLQFLRVLDLSRLGLTELPGSIDKLKYLRYLNLSENPILSLPESMCKLVALQTLKLRNCSRLRELPKNTRNLTNLRHLDLDIRGMQLQFMPLQFGRLTSLQTLSAFIIGRKKGHGIEELKNMNCLRGSLCIKNIEYVSNVRDAMEANIGMKTHLDRLELQWRQLRDGLDSQLLNRTRTEQAQVFANLQPHENLKELIVKNYCGVIYPDWLSESWRGFTSIHLQGLKYCDDLPALGQLPFLKSFVISDMPCLVYVGHTFYGTTNSTVKFPSLESFELRGMSMLIHWRNESDSVMPCLNNFTIHDCPNLISLPPELQALMPISNISNCPNLQLLP</sequence>
<dbReference type="Proteomes" id="UP001318860">
    <property type="component" value="Unassembled WGS sequence"/>
</dbReference>
<dbReference type="PROSITE" id="PS51450">
    <property type="entry name" value="LRR"/>
    <property type="match status" value="1"/>
</dbReference>